<dbReference type="GO" id="GO:0000917">
    <property type="term" value="P:division septum assembly"/>
    <property type="evidence" value="ECO:0007669"/>
    <property type="project" value="UniProtKB-KW"/>
</dbReference>
<evidence type="ECO:0000313" key="12">
    <source>
        <dbReference type="EMBL" id="ASZ09120.1"/>
    </source>
</evidence>
<dbReference type="SUPFAM" id="SSF52540">
    <property type="entry name" value="P-loop containing nucleoside triphosphate hydrolases"/>
    <property type="match status" value="1"/>
</dbReference>
<dbReference type="RefSeq" id="WP_027875377.1">
    <property type="nucleotide sequence ID" value="NZ_CP023173.1"/>
</dbReference>
<accession>A0A249SNB6</accession>
<evidence type="ECO:0000256" key="9">
    <source>
        <dbReference type="ARBA" id="ARBA00023306"/>
    </source>
</evidence>
<dbReference type="PROSITE" id="PS51706">
    <property type="entry name" value="G_ENGB"/>
    <property type="match status" value="1"/>
</dbReference>
<keyword evidence="3 10" id="KW-0132">Cell division</keyword>
<dbReference type="InterPro" id="IPR027417">
    <property type="entry name" value="P-loop_NTPase"/>
</dbReference>
<comment type="function">
    <text evidence="10">Necessary for normal cell division and for the maintenance of normal septation.</text>
</comment>
<keyword evidence="4" id="KW-0479">Metal-binding</keyword>
<comment type="cofactor">
    <cofactor evidence="1">
        <name>Mg(2+)</name>
        <dbReference type="ChEBI" id="CHEBI:18420"/>
    </cofactor>
</comment>
<reference evidence="12 13" key="1">
    <citation type="submission" date="2017-08" db="EMBL/GenBank/DDBJ databases">
        <title>Complete Genome Sequence of Mesoplasma chauliocola.</title>
        <authorList>
            <person name="Knight T.F.Jr."/>
            <person name="Citino T."/>
        </authorList>
    </citation>
    <scope>NUCLEOTIDE SEQUENCE [LARGE SCALE GENOMIC DNA]</scope>
    <source>
        <strain evidence="12 13">CHPA-2</strain>
    </source>
</reference>
<dbReference type="KEGG" id="mchc:CK556_01960"/>
<dbReference type="InterPro" id="IPR030393">
    <property type="entry name" value="G_ENGB_dom"/>
</dbReference>
<keyword evidence="6" id="KW-0460">Magnesium</keyword>
<dbReference type="Proteomes" id="UP000232229">
    <property type="component" value="Chromosome"/>
</dbReference>
<evidence type="ECO:0000256" key="1">
    <source>
        <dbReference type="ARBA" id="ARBA00001946"/>
    </source>
</evidence>
<dbReference type="NCBIfam" id="TIGR03598">
    <property type="entry name" value="GTPase_YsxC"/>
    <property type="match status" value="1"/>
</dbReference>
<dbReference type="EMBL" id="CP023173">
    <property type="protein sequence ID" value="ASZ09120.1"/>
    <property type="molecule type" value="Genomic_DNA"/>
</dbReference>
<protein>
    <recommendedName>
        <fullName evidence="10">Probable GTP-binding protein EngB</fullName>
    </recommendedName>
</protein>
<evidence type="ECO:0000313" key="13">
    <source>
        <dbReference type="Proteomes" id="UP000232229"/>
    </source>
</evidence>
<organism evidence="12 13">
    <name type="scientific">Mesoplasma chauliocola</name>
    <dbReference type="NCBI Taxonomy" id="216427"/>
    <lineage>
        <taxon>Bacteria</taxon>
        <taxon>Bacillati</taxon>
        <taxon>Mycoplasmatota</taxon>
        <taxon>Mollicutes</taxon>
        <taxon>Entomoplasmatales</taxon>
        <taxon>Entomoplasmataceae</taxon>
        <taxon>Mesoplasma</taxon>
    </lineage>
</organism>
<dbReference type="Gene3D" id="3.40.50.300">
    <property type="entry name" value="P-loop containing nucleotide triphosphate hydrolases"/>
    <property type="match status" value="1"/>
</dbReference>
<evidence type="ECO:0000256" key="10">
    <source>
        <dbReference type="HAMAP-Rule" id="MF_00321"/>
    </source>
</evidence>
<dbReference type="GO" id="GO:0005829">
    <property type="term" value="C:cytosol"/>
    <property type="evidence" value="ECO:0007669"/>
    <property type="project" value="TreeGrafter"/>
</dbReference>
<dbReference type="AlphaFoldDB" id="A0A249SNB6"/>
<dbReference type="STRING" id="1336232.GCA_000518825_00383"/>
<dbReference type="GO" id="GO:0005525">
    <property type="term" value="F:GTP binding"/>
    <property type="evidence" value="ECO:0007669"/>
    <property type="project" value="UniProtKB-UniRule"/>
</dbReference>
<dbReference type="PRINTS" id="PR00449">
    <property type="entry name" value="RASTRNSFRMNG"/>
</dbReference>
<evidence type="ECO:0000256" key="6">
    <source>
        <dbReference type="ARBA" id="ARBA00022842"/>
    </source>
</evidence>
<sequence length="198" mass="22608">MFKQSVFIKSAANKSGWIDDQIPEVCFVGRSNVGKSSFINTLANNKKLAKVANTPGKTRLLNFFDINNSSFRLVDAPGYGYARISNDMKIEFGIMMEEYLTTRPNLKVVCMLVDLRHKPTNDDIQMYDFLKANEIPVLMVGTKLDKLKKNEYVKNEKLIKETLHFNSSDIFVKVSNLDKLNIKESYEALIRLLEVENG</sequence>
<gene>
    <name evidence="10" type="primary">engB</name>
    <name evidence="12" type="ORF">CK556_01960</name>
</gene>
<dbReference type="CDD" id="cd01876">
    <property type="entry name" value="YihA_EngB"/>
    <property type="match status" value="1"/>
</dbReference>
<dbReference type="HAMAP" id="MF_00321">
    <property type="entry name" value="GTPase_EngB"/>
    <property type="match status" value="1"/>
</dbReference>
<dbReference type="InterPro" id="IPR006073">
    <property type="entry name" value="GTP-bd"/>
</dbReference>
<feature type="domain" description="EngB-type G" evidence="11">
    <location>
        <begin position="21"/>
        <end position="195"/>
    </location>
</feature>
<proteinExistence type="inferred from homology"/>
<evidence type="ECO:0000256" key="4">
    <source>
        <dbReference type="ARBA" id="ARBA00022723"/>
    </source>
</evidence>
<keyword evidence="9 10" id="KW-0131">Cell cycle</keyword>
<evidence type="ECO:0000259" key="11">
    <source>
        <dbReference type="PROSITE" id="PS51706"/>
    </source>
</evidence>
<dbReference type="PANTHER" id="PTHR11649">
    <property type="entry name" value="MSS1/TRME-RELATED GTP-BINDING PROTEIN"/>
    <property type="match status" value="1"/>
</dbReference>
<dbReference type="InterPro" id="IPR019987">
    <property type="entry name" value="GTP-bd_ribosome_bio_YsxC"/>
</dbReference>
<name>A0A249SNB6_9MOLU</name>
<evidence type="ECO:0000256" key="3">
    <source>
        <dbReference type="ARBA" id="ARBA00022618"/>
    </source>
</evidence>
<keyword evidence="7 10" id="KW-0342">GTP-binding</keyword>
<comment type="similarity">
    <text evidence="2 10">Belongs to the TRAFAC class TrmE-Era-EngA-EngB-Septin-like GTPase superfamily. EngB GTPase family.</text>
</comment>
<dbReference type="PANTHER" id="PTHR11649:SF13">
    <property type="entry name" value="ENGB-TYPE G DOMAIN-CONTAINING PROTEIN"/>
    <property type="match status" value="1"/>
</dbReference>
<keyword evidence="13" id="KW-1185">Reference proteome</keyword>
<evidence type="ECO:0000256" key="8">
    <source>
        <dbReference type="ARBA" id="ARBA00023210"/>
    </source>
</evidence>
<dbReference type="Pfam" id="PF01926">
    <property type="entry name" value="MMR_HSR1"/>
    <property type="match status" value="1"/>
</dbReference>
<dbReference type="GO" id="GO:0046872">
    <property type="term" value="F:metal ion binding"/>
    <property type="evidence" value="ECO:0007669"/>
    <property type="project" value="UniProtKB-KW"/>
</dbReference>
<evidence type="ECO:0000256" key="2">
    <source>
        <dbReference type="ARBA" id="ARBA00009638"/>
    </source>
</evidence>
<keyword evidence="5 10" id="KW-0547">Nucleotide-binding</keyword>
<evidence type="ECO:0000256" key="5">
    <source>
        <dbReference type="ARBA" id="ARBA00022741"/>
    </source>
</evidence>
<evidence type="ECO:0000256" key="7">
    <source>
        <dbReference type="ARBA" id="ARBA00023134"/>
    </source>
</evidence>
<keyword evidence="8 10" id="KW-0717">Septation</keyword>